<evidence type="ECO:0000256" key="1">
    <source>
        <dbReference type="ARBA" id="ARBA00022737"/>
    </source>
</evidence>
<dbReference type="InterPro" id="IPR016024">
    <property type="entry name" value="ARM-type_fold"/>
</dbReference>
<dbReference type="PANTHER" id="PTHR23315:SF254">
    <property type="entry name" value="KINESIN-ASSOCIATED PROTEIN"/>
    <property type="match status" value="1"/>
</dbReference>
<evidence type="ECO:0000256" key="3">
    <source>
        <dbReference type="PROSITE-ProRule" id="PRU00259"/>
    </source>
</evidence>
<keyword evidence="6" id="KW-1185">Reference proteome</keyword>
<dbReference type="PROSITE" id="PS50176">
    <property type="entry name" value="ARM_REPEAT"/>
    <property type="match status" value="1"/>
</dbReference>
<dbReference type="Gene3D" id="1.25.10.10">
    <property type="entry name" value="Leucine-rich Repeat Variant"/>
    <property type="match status" value="2"/>
</dbReference>
<organism evidence="5">
    <name type="scientific">Salvia splendens</name>
    <name type="common">Scarlet sage</name>
    <dbReference type="NCBI Taxonomy" id="180675"/>
    <lineage>
        <taxon>Eukaryota</taxon>
        <taxon>Viridiplantae</taxon>
        <taxon>Streptophyta</taxon>
        <taxon>Embryophyta</taxon>
        <taxon>Tracheophyta</taxon>
        <taxon>Spermatophyta</taxon>
        <taxon>Magnoliopsida</taxon>
        <taxon>eudicotyledons</taxon>
        <taxon>Gunneridae</taxon>
        <taxon>Pentapetalae</taxon>
        <taxon>asterids</taxon>
        <taxon>lamiids</taxon>
        <taxon>Lamiales</taxon>
        <taxon>Lamiaceae</taxon>
        <taxon>Nepetoideae</taxon>
        <taxon>Mentheae</taxon>
        <taxon>Salviinae</taxon>
        <taxon>Salvia</taxon>
        <taxon>Salvia subgen. Calosphace</taxon>
        <taxon>core Calosphace</taxon>
    </lineage>
</organism>
<evidence type="ECO:0000256" key="2">
    <source>
        <dbReference type="ARBA" id="ARBA00022786"/>
    </source>
</evidence>
<dbReference type="InterPro" id="IPR000225">
    <property type="entry name" value="Armadillo"/>
</dbReference>
<gene>
    <name evidence="5" type="ORF">SASPL_151007</name>
</gene>
<accession>A0A8X8W8I1</accession>
<dbReference type="SUPFAM" id="SSF48371">
    <property type="entry name" value="ARM repeat"/>
    <property type="match status" value="1"/>
</dbReference>
<dbReference type="AlphaFoldDB" id="A0A8X8W8I1"/>
<dbReference type="EMBL" id="PNBA02000020">
    <property type="protein sequence ID" value="KAG6389536.1"/>
    <property type="molecule type" value="Genomic_DNA"/>
</dbReference>
<dbReference type="InterPro" id="IPR058678">
    <property type="entry name" value="ARM_PUB"/>
</dbReference>
<keyword evidence="1" id="KW-0677">Repeat</keyword>
<comment type="caution">
    <text evidence="5">The sequence shown here is derived from an EMBL/GenBank/DDBJ whole genome shotgun (WGS) entry which is preliminary data.</text>
</comment>
<reference evidence="5" key="1">
    <citation type="submission" date="2018-01" db="EMBL/GenBank/DDBJ databases">
        <authorList>
            <person name="Mao J.F."/>
        </authorList>
    </citation>
    <scope>NUCLEOTIDE SEQUENCE</scope>
    <source>
        <strain evidence="5">Huo1</strain>
        <tissue evidence="5">Leaf</tissue>
    </source>
</reference>
<evidence type="ECO:0000259" key="4">
    <source>
        <dbReference type="Pfam" id="PF25598"/>
    </source>
</evidence>
<evidence type="ECO:0000313" key="5">
    <source>
        <dbReference type="EMBL" id="KAG6389536.1"/>
    </source>
</evidence>
<reference evidence="5" key="2">
    <citation type="submission" date="2020-08" db="EMBL/GenBank/DDBJ databases">
        <title>Plant Genome Project.</title>
        <authorList>
            <person name="Zhang R.-G."/>
        </authorList>
    </citation>
    <scope>NUCLEOTIDE SEQUENCE</scope>
    <source>
        <strain evidence="5">Huo1</strain>
        <tissue evidence="5">Leaf</tissue>
    </source>
</reference>
<protein>
    <recommendedName>
        <fullName evidence="4">U-box domain-containing protein</fullName>
    </recommendedName>
</protein>
<dbReference type="Pfam" id="PF25598">
    <property type="entry name" value="ARM_PUB"/>
    <property type="match status" value="1"/>
</dbReference>
<dbReference type="PANTHER" id="PTHR23315">
    <property type="entry name" value="U BOX DOMAIN-CONTAINING"/>
    <property type="match status" value="1"/>
</dbReference>
<dbReference type="InterPro" id="IPR011989">
    <property type="entry name" value="ARM-like"/>
</dbReference>
<dbReference type="Proteomes" id="UP000298416">
    <property type="component" value="Unassembled WGS sequence"/>
</dbReference>
<feature type="domain" description="U-box" evidence="4">
    <location>
        <begin position="9"/>
        <end position="288"/>
    </location>
</feature>
<name>A0A8X8W8I1_SALSN</name>
<keyword evidence="2" id="KW-0833">Ubl conjugation pathway</keyword>
<feature type="repeat" description="ARM" evidence="3">
    <location>
        <begin position="52"/>
        <end position="82"/>
    </location>
</feature>
<sequence>MASRVRETIVECLREAQSSGADDEDRCQALQTLATITNISPQNRNLVAQINGAVASLIGLSKSAASPQNVQTLALSVLFNLSLNPNLKHSLAQKDTIFHLTSLIDTPESAKLAAAYLCSLAMLNKNKAKFGVAGTVQVLVKAICGPCGPATHHLLSSLAELVQFHGNCTLAVREGAVPALMKLAESGDGEDLAGTALAILGLLARFEEGLSELKRTDRIVARMLGILKSGCFLSKEGAAEILLRLFDDSEKCFRAAAELPEFSSALAEISVGGSGRAWEKASLLMKKVMDANLY</sequence>
<proteinExistence type="predicted"/>
<evidence type="ECO:0000313" key="6">
    <source>
        <dbReference type="Proteomes" id="UP000298416"/>
    </source>
</evidence>